<evidence type="ECO:0000256" key="1">
    <source>
        <dbReference type="SAM" id="SignalP"/>
    </source>
</evidence>
<feature type="chain" id="PRO_5038630054" description="Tat pathway signal sequence domain protein" evidence="1">
    <location>
        <begin position="22"/>
        <end position="205"/>
    </location>
</feature>
<protein>
    <recommendedName>
        <fullName evidence="4">Tat pathway signal sequence domain protein</fullName>
    </recommendedName>
</protein>
<gene>
    <name evidence="2" type="ORF">GCWU0000282_002902</name>
</gene>
<keyword evidence="3" id="KW-1185">Reference proteome</keyword>
<dbReference type="HOGENOM" id="CLU_1335543_0_0_9"/>
<dbReference type="PROSITE" id="PS51257">
    <property type="entry name" value="PROKAR_LIPOPROTEIN"/>
    <property type="match status" value="1"/>
</dbReference>
<comment type="caution">
    <text evidence="2">The sequence shown here is derived from an EMBL/GenBank/DDBJ whole genome shotgun (WGS) entry which is preliminary data.</text>
</comment>
<feature type="signal peptide" evidence="1">
    <location>
        <begin position="1"/>
        <end position="21"/>
    </location>
</feature>
<accession>V2XZF8</accession>
<dbReference type="AlphaFoldDB" id="V2XZF8"/>
<name>V2XZF8_9FIRM</name>
<keyword evidence="1" id="KW-0732">Signal</keyword>
<dbReference type="Proteomes" id="UP000018227">
    <property type="component" value="Unassembled WGS sequence"/>
</dbReference>
<evidence type="ECO:0000313" key="3">
    <source>
        <dbReference type="Proteomes" id="UP000018227"/>
    </source>
</evidence>
<organism evidence="2 3">
    <name type="scientific">Catonella morbi ATCC 51271</name>
    <dbReference type="NCBI Taxonomy" id="592026"/>
    <lineage>
        <taxon>Bacteria</taxon>
        <taxon>Bacillati</taxon>
        <taxon>Bacillota</taxon>
        <taxon>Clostridia</taxon>
        <taxon>Lachnospirales</taxon>
        <taxon>Lachnospiraceae</taxon>
        <taxon>Catonella</taxon>
    </lineage>
</organism>
<sequence>MNMRKRTLLALGLVTATVALSSCNSMPKEIKVEDIKEEILYMRSDGSGQVAYVEDFKEKYLKLDELKGYITSELSAYNKKYGEKAAVLSEIELKGGKVRVVLTFKSAEVYTAFNSKKGENNTKFPTVSEALSEFGELTFTEAGSEGNVKKAAAEVLTDKYNIAVIEGPMLFQTGNKIKYYSGGTPEDEHHIRVDEGNKAVVVYSK</sequence>
<reference evidence="2 3" key="1">
    <citation type="submission" date="2013-06" db="EMBL/GenBank/DDBJ databases">
        <authorList>
            <person name="Weinstock G."/>
            <person name="Sodergren E."/>
            <person name="Clifton S."/>
            <person name="Fulton L."/>
            <person name="Fulton B."/>
            <person name="Courtney L."/>
            <person name="Fronick C."/>
            <person name="Harrison M."/>
            <person name="Strong C."/>
            <person name="Farmer C."/>
            <person name="Delahaunty K."/>
            <person name="Markovic C."/>
            <person name="Hall O."/>
            <person name="Minx P."/>
            <person name="Tomlinson C."/>
            <person name="Mitreva M."/>
            <person name="Nelson J."/>
            <person name="Hou S."/>
            <person name="Wollam A."/>
            <person name="Pepin K.H."/>
            <person name="Johnson M."/>
            <person name="Bhonagiri V."/>
            <person name="Nash W.E."/>
            <person name="Warren W."/>
            <person name="Chinwalla A."/>
            <person name="Mardis E.R."/>
            <person name="Wilson R.K."/>
        </authorList>
    </citation>
    <scope>NUCLEOTIDE SEQUENCE [LARGE SCALE GENOMIC DNA]</scope>
    <source>
        <strain evidence="2 3">ATCC 51271</strain>
    </source>
</reference>
<dbReference type="EMBL" id="ACIL03000017">
    <property type="protein sequence ID" value="ESL02083.1"/>
    <property type="molecule type" value="Genomic_DNA"/>
</dbReference>
<dbReference type="STRING" id="592026.GCWU0000282_002902"/>
<evidence type="ECO:0000313" key="2">
    <source>
        <dbReference type="EMBL" id="ESL02083.1"/>
    </source>
</evidence>
<proteinExistence type="predicted"/>
<evidence type="ECO:0008006" key="4">
    <source>
        <dbReference type="Google" id="ProtNLM"/>
    </source>
</evidence>